<organism evidence="1 2">
    <name type="scientific">Ziziphus jujuba var. spinosa</name>
    <dbReference type="NCBI Taxonomy" id="714518"/>
    <lineage>
        <taxon>Eukaryota</taxon>
        <taxon>Viridiplantae</taxon>
        <taxon>Streptophyta</taxon>
        <taxon>Embryophyta</taxon>
        <taxon>Tracheophyta</taxon>
        <taxon>Spermatophyta</taxon>
        <taxon>Magnoliopsida</taxon>
        <taxon>eudicotyledons</taxon>
        <taxon>Gunneridae</taxon>
        <taxon>Pentapetalae</taxon>
        <taxon>rosids</taxon>
        <taxon>fabids</taxon>
        <taxon>Rosales</taxon>
        <taxon>Rhamnaceae</taxon>
        <taxon>Paliureae</taxon>
        <taxon>Ziziphus</taxon>
    </lineage>
</organism>
<accession>A0A978UMW9</accession>
<evidence type="ECO:0000313" key="2">
    <source>
        <dbReference type="Proteomes" id="UP000813462"/>
    </source>
</evidence>
<dbReference type="EMBL" id="JAEACU010000010">
    <property type="protein sequence ID" value="KAH7516171.1"/>
    <property type="molecule type" value="Genomic_DNA"/>
</dbReference>
<reference evidence="1" key="1">
    <citation type="journal article" date="2021" name="Front. Plant Sci.">
        <title>Chromosome-Scale Genome Assembly for Chinese Sour Jujube and Insights Into Its Genome Evolution and Domestication Signature.</title>
        <authorList>
            <person name="Shen L.-Y."/>
            <person name="Luo H."/>
            <person name="Wang X.-L."/>
            <person name="Wang X.-M."/>
            <person name="Qiu X.-J."/>
            <person name="Liu H."/>
            <person name="Zhou S.-S."/>
            <person name="Jia K.-H."/>
            <person name="Nie S."/>
            <person name="Bao Y.-T."/>
            <person name="Zhang R.-G."/>
            <person name="Yun Q.-Z."/>
            <person name="Chai Y.-H."/>
            <person name="Lu J.-Y."/>
            <person name="Li Y."/>
            <person name="Zhao S.-W."/>
            <person name="Mao J.-F."/>
            <person name="Jia S.-G."/>
            <person name="Mao Y.-M."/>
        </authorList>
    </citation>
    <scope>NUCLEOTIDE SEQUENCE</scope>
    <source>
        <strain evidence="1">AT0</strain>
        <tissue evidence="1">Leaf</tissue>
    </source>
</reference>
<gene>
    <name evidence="1" type="ORF">FEM48_Zijuj10G0107200</name>
</gene>
<comment type="caution">
    <text evidence="1">The sequence shown here is derived from an EMBL/GenBank/DDBJ whole genome shotgun (WGS) entry which is preliminary data.</text>
</comment>
<name>A0A978UMW9_ZIZJJ</name>
<dbReference type="Proteomes" id="UP000813462">
    <property type="component" value="Unassembled WGS sequence"/>
</dbReference>
<dbReference type="AlphaFoldDB" id="A0A978UMW9"/>
<sequence length="158" mass="17476">MPMLSTVQVAEARPAPTTVDPDVIACPPRGCHEIDPPGGPPAKEAKDSDVIPCPPHGCHEIDPPGGPPANMEYLVLYCSVDRSMRMDFWLELALVIEVGYKACSYIGDLNDIIEQDEKLGGKNITSKSYFFIRNSMNDNEAIDLGFIGNIFKWWQSKH</sequence>
<evidence type="ECO:0000313" key="1">
    <source>
        <dbReference type="EMBL" id="KAH7516171.1"/>
    </source>
</evidence>
<proteinExistence type="predicted"/>
<protein>
    <submittedName>
        <fullName evidence="1">Uncharacterized protein</fullName>
    </submittedName>
</protein>